<gene>
    <name evidence="2" type="ORF">B9T28_12860</name>
</gene>
<dbReference type="EMBL" id="NEGB01000008">
    <property type="protein sequence ID" value="OTG63870.1"/>
    <property type="molecule type" value="Genomic_DNA"/>
</dbReference>
<dbReference type="OrthoDB" id="192249at2"/>
<proteinExistence type="predicted"/>
<evidence type="ECO:0000313" key="3">
    <source>
        <dbReference type="Proteomes" id="UP000242765"/>
    </source>
</evidence>
<protein>
    <submittedName>
        <fullName evidence="2">Uncharacterized protein</fullName>
    </submittedName>
</protein>
<keyword evidence="3" id="KW-1185">Reference proteome</keyword>
<feature type="region of interest" description="Disordered" evidence="1">
    <location>
        <begin position="1"/>
        <end position="20"/>
    </location>
</feature>
<dbReference type="STRING" id="1977882.B9T28_12860"/>
<sequence length="80" mass="8843">MHAKYGVRNNKIAHPGRSNHNPVKALAVDMSITNISGKIVKFKGGSKKVNSIEDLASIGREYSVFWFGSSDTPHWSYDGH</sequence>
<organism evidence="2 3">
    <name type="scientific">Acinetobacter silvestris</name>
    <dbReference type="NCBI Taxonomy" id="1977882"/>
    <lineage>
        <taxon>Bacteria</taxon>
        <taxon>Pseudomonadati</taxon>
        <taxon>Pseudomonadota</taxon>
        <taxon>Gammaproteobacteria</taxon>
        <taxon>Moraxellales</taxon>
        <taxon>Moraxellaceae</taxon>
        <taxon>Acinetobacter</taxon>
    </lineage>
</organism>
<reference evidence="2 3" key="1">
    <citation type="submission" date="2017-04" db="EMBL/GenBank/DDBJ databases">
        <title>High diversity of culturable Acinetobacter species in natural soil and water ecosystems.</title>
        <authorList>
            <person name="Nemec A."/>
            <person name="Radolfova-Krizova L."/>
        </authorList>
    </citation>
    <scope>NUCLEOTIDE SEQUENCE [LARGE SCALE GENOMIC DNA]</scope>
    <source>
        <strain evidence="2 3">ANC 4999</strain>
    </source>
</reference>
<dbReference type="Proteomes" id="UP000242765">
    <property type="component" value="Unassembled WGS sequence"/>
</dbReference>
<evidence type="ECO:0000313" key="2">
    <source>
        <dbReference type="EMBL" id="OTG63870.1"/>
    </source>
</evidence>
<name>A0A1Y3CAZ7_9GAMM</name>
<dbReference type="AlphaFoldDB" id="A0A1Y3CAZ7"/>
<evidence type="ECO:0000256" key="1">
    <source>
        <dbReference type="SAM" id="MobiDB-lite"/>
    </source>
</evidence>
<comment type="caution">
    <text evidence="2">The sequence shown here is derived from an EMBL/GenBank/DDBJ whole genome shotgun (WGS) entry which is preliminary data.</text>
</comment>
<dbReference type="RefSeq" id="WP_086204387.1">
    <property type="nucleotide sequence ID" value="NZ_NEGB01000008.1"/>
</dbReference>
<accession>A0A1Y3CAZ7</accession>